<dbReference type="AlphaFoldDB" id="R2SUW8"/>
<evidence type="ECO:0000313" key="1">
    <source>
        <dbReference type="EMBL" id="EOH96611.1"/>
    </source>
</evidence>
<comment type="caution">
    <text evidence="1">The sequence shown here is derived from an EMBL/GenBank/DDBJ whole genome shotgun (WGS) entry which is preliminary data.</text>
</comment>
<dbReference type="STRING" id="155617.RV09_GL001441"/>
<reference evidence="1 3" key="1">
    <citation type="submission" date="2013-02" db="EMBL/GenBank/DDBJ databases">
        <title>The Genome Sequence of Enterococcus moraviensis BAA-383.</title>
        <authorList>
            <consortium name="The Broad Institute Genome Sequencing Platform"/>
            <consortium name="The Broad Institute Genome Sequencing Center for Infectious Disease"/>
            <person name="Earl A.M."/>
            <person name="Gilmore M.S."/>
            <person name="Lebreton F."/>
            <person name="Walker B."/>
            <person name="Young S.K."/>
            <person name="Zeng Q."/>
            <person name="Gargeya S."/>
            <person name="Fitzgerald M."/>
            <person name="Haas B."/>
            <person name="Abouelleil A."/>
            <person name="Alvarado L."/>
            <person name="Arachchi H.M."/>
            <person name="Berlin A.M."/>
            <person name="Chapman S.B."/>
            <person name="Dewar J."/>
            <person name="Goldberg J."/>
            <person name="Griggs A."/>
            <person name="Gujja S."/>
            <person name="Hansen M."/>
            <person name="Howarth C."/>
            <person name="Imamovic A."/>
            <person name="Larimer J."/>
            <person name="McCowan C."/>
            <person name="Murphy C."/>
            <person name="Neiman D."/>
            <person name="Pearson M."/>
            <person name="Priest M."/>
            <person name="Roberts A."/>
            <person name="Saif S."/>
            <person name="Shea T."/>
            <person name="Sisk P."/>
            <person name="Sykes S."/>
            <person name="Wortman J."/>
            <person name="Nusbaum C."/>
            <person name="Birren B."/>
        </authorList>
    </citation>
    <scope>NUCLEOTIDE SEQUENCE [LARGE SCALE GENOMIC DNA]</scope>
    <source>
        <strain evidence="1 3">ATCC BAA-383</strain>
    </source>
</reference>
<dbReference type="HOGENOM" id="CLU_2824473_0_0_9"/>
<dbReference type="EMBL" id="ASWB01000003">
    <property type="protein sequence ID" value="EOT66037.1"/>
    <property type="molecule type" value="Genomic_DNA"/>
</dbReference>
<gene>
    <name evidence="2" type="ORF">I586_02306</name>
    <name evidence="1" type="ORF">UAY_02979</name>
</gene>
<sequence>MRRRFVLDPTGSKEIEAKNQKVETEERFPTSAVPLFVGMSAYDVDLEAMAWGFHGVKKFQSIINAR</sequence>
<reference evidence="2 4" key="2">
    <citation type="submission" date="2013-03" db="EMBL/GenBank/DDBJ databases">
        <title>The Genome Sequence of Enterococcus moraviensis BAA-383 (PacBio/Illumina hybrid assembly).</title>
        <authorList>
            <consortium name="The Broad Institute Genomics Platform"/>
            <consortium name="The Broad Institute Genome Sequencing Center for Infectious Disease"/>
            <person name="Earl A."/>
            <person name="Russ C."/>
            <person name="Gilmore M."/>
            <person name="Surin D."/>
            <person name="Walker B."/>
            <person name="Young S."/>
            <person name="Zeng Q."/>
            <person name="Gargeya S."/>
            <person name="Fitzgerald M."/>
            <person name="Haas B."/>
            <person name="Abouelleil A."/>
            <person name="Allen A.W."/>
            <person name="Alvarado L."/>
            <person name="Arachchi H.M."/>
            <person name="Berlin A.M."/>
            <person name="Chapman S.B."/>
            <person name="Gainer-Dewar J."/>
            <person name="Goldberg J."/>
            <person name="Griggs A."/>
            <person name="Gujja S."/>
            <person name="Hansen M."/>
            <person name="Howarth C."/>
            <person name="Imamovic A."/>
            <person name="Ireland A."/>
            <person name="Larimer J."/>
            <person name="McCowan C."/>
            <person name="Murphy C."/>
            <person name="Pearson M."/>
            <person name="Poon T.W."/>
            <person name="Priest M."/>
            <person name="Roberts A."/>
            <person name="Saif S."/>
            <person name="Shea T."/>
            <person name="Sisk P."/>
            <person name="Sykes S."/>
            <person name="Wortman J."/>
            <person name="Nusbaum C."/>
            <person name="Birren B."/>
        </authorList>
    </citation>
    <scope>NUCLEOTIDE SEQUENCE [LARGE SCALE GENOMIC DNA]</scope>
    <source>
        <strain evidence="2 4">ATCC BAA-383</strain>
    </source>
</reference>
<dbReference type="OrthoDB" id="9782620at2"/>
<dbReference type="RefSeq" id="WP_010766293.1">
    <property type="nucleotide sequence ID" value="NZ_ASWB01000003.1"/>
</dbReference>
<dbReference type="Proteomes" id="UP000013781">
    <property type="component" value="Unassembled WGS sequence"/>
</dbReference>
<protein>
    <submittedName>
        <fullName evidence="1">Uncharacterized protein</fullName>
    </submittedName>
</protein>
<evidence type="ECO:0000313" key="4">
    <source>
        <dbReference type="Proteomes" id="UP000014157"/>
    </source>
</evidence>
<organism evidence="1 3">
    <name type="scientific">Enterococcus moraviensis ATCC BAA-383</name>
    <dbReference type="NCBI Taxonomy" id="1158609"/>
    <lineage>
        <taxon>Bacteria</taxon>
        <taxon>Bacillati</taxon>
        <taxon>Bacillota</taxon>
        <taxon>Bacilli</taxon>
        <taxon>Lactobacillales</taxon>
        <taxon>Enterococcaceae</taxon>
        <taxon>Enterococcus</taxon>
    </lineage>
</organism>
<proteinExistence type="predicted"/>
<evidence type="ECO:0000313" key="2">
    <source>
        <dbReference type="EMBL" id="EOT66037.1"/>
    </source>
</evidence>
<dbReference type="Proteomes" id="UP000014157">
    <property type="component" value="Unassembled WGS sequence"/>
</dbReference>
<dbReference type="EMBL" id="AJAS01000024">
    <property type="protein sequence ID" value="EOH96611.1"/>
    <property type="molecule type" value="Genomic_DNA"/>
</dbReference>
<accession>R2SUW8</accession>
<keyword evidence="4" id="KW-1185">Reference proteome</keyword>
<name>R2SUW8_9ENTE</name>
<dbReference type="PATRIC" id="fig|1158609.3.peg.2904"/>
<evidence type="ECO:0000313" key="3">
    <source>
        <dbReference type="Proteomes" id="UP000013781"/>
    </source>
</evidence>